<accession>A0A3M0J5V0</accession>
<dbReference type="AlphaFoldDB" id="A0A3M0J5V0"/>
<evidence type="ECO:0008006" key="4">
    <source>
        <dbReference type="Google" id="ProtNLM"/>
    </source>
</evidence>
<reference evidence="2 3" key="1">
    <citation type="submission" date="2018-07" db="EMBL/GenBank/DDBJ databases">
        <title>A high quality draft genome assembly of the barn swallow (H. rustica rustica).</title>
        <authorList>
            <person name="Formenti G."/>
            <person name="Chiara M."/>
            <person name="Poveda L."/>
            <person name="Francoijs K.-J."/>
            <person name="Bonisoli-Alquati A."/>
            <person name="Canova L."/>
            <person name="Gianfranceschi L."/>
            <person name="Horner D.S."/>
            <person name="Saino N."/>
        </authorList>
    </citation>
    <scope>NUCLEOTIDE SEQUENCE [LARGE SCALE GENOMIC DNA]</scope>
    <source>
        <strain evidence="2">Chelidonia</strain>
        <tissue evidence="2">Blood</tissue>
    </source>
</reference>
<sequence>MKQIYSHKELEAVKNCGEICCPHLRPLVKTEYNYINDEDFEPHITTKHIPYSTTELAKLKKEYSRLPQESETEYVFRVSLTGGDQIKLTEHEASGYRGHGVFLTTGNKHIPWSLTQFAAYWAGGLSALERGDPLAIMGGPDQLLENIHKAACLQMIHERKLISGYESPKQLPVKPELMTPLIRGLPEPLKPTAITLQKTIMALGPVERLDRFLGNPSNQTGSTDPGFVPYSIPSQLPASQSDSSAGDHKVWTGNQLAAGLISYSKKYGPVKTPEDTSIRLSQGYNHSLTLAQDAQELENIPIGHNAAVYQYIDDILVGGDEIEEVGDVQQKIISHLESLNLQVASEKIEKASQEVKLFGIWWKGAMTCIPPDTLTSLDQIKMPESRKDLQQALGLLVFWRKHLPDFSIIARPLYGLLRKGVKWDWIPAQEEAMHLLIFEVTAYQALGPIHPTDPFQDLIEILEKIKKDGQKTLTTVHHHVKEIHRVIEGDILPTLMSPEDLATPLRNPAEEDLLKTIMVCKLILSTTHSPTANRVIVPTAPEMEEGMELEGDSEEDGDPEGEEGCHQEERAIHQHWFADLYQDSENPPPPFRFSSS</sequence>
<feature type="region of interest" description="Disordered" evidence="1">
    <location>
        <begin position="212"/>
        <end position="248"/>
    </location>
</feature>
<dbReference type="EMBL" id="QRBI01000178">
    <property type="protein sequence ID" value="RMB96182.1"/>
    <property type="molecule type" value="Genomic_DNA"/>
</dbReference>
<evidence type="ECO:0000313" key="3">
    <source>
        <dbReference type="Proteomes" id="UP000269221"/>
    </source>
</evidence>
<gene>
    <name evidence="2" type="ORF">DUI87_27244</name>
</gene>
<organism evidence="2 3">
    <name type="scientific">Hirundo rustica rustica</name>
    <dbReference type="NCBI Taxonomy" id="333673"/>
    <lineage>
        <taxon>Eukaryota</taxon>
        <taxon>Metazoa</taxon>
        <taxon>Chordata</taxon>
        <taxon>Craniata</taxon>
        <taxon>Vertebrata</taxon>
        <taxon>Euteleostomi</taxon>
        <taxon>Archelosauria</taxon>
        <taxon>Archosauria</taxon>
        <taxon>Dinosauria</taxon>
        <taxon>Saurischia</taxon>
        <taxon>Theropoda</taxon>
        <taxon>Coelurosauria</taxon>
        <taxon>Aves</taxon>
        <taxon>Neognathae</taxon>
        <taxon>Neoaves</taxon>
        <taxon>Telluraves</taxon>
        <taxon>Australaves</taxon>
        <taxon>Passeriformes</taxon>
        <taxon>Sylvioidea</taxon>
        <taxon>Hirundinidae</taxon>
        <taxon>Hirundo</taxon>
    </lineage>
</organism>
<dbReference type="SUPFAM" id="SSF56672">
    <property type="entry name" value="DNA/RNA polymerases"/>
    <property type="match status" value="1"/>
</dbReference>
<evidence type="ECO:0000256" key="1">
    <source>
        <dbReference type="SAM" id="MobiDB-lite"/>
    </source>
</evidence>
<dbReference type="PANTHER" id="PTHR33064">
    <property type="entry name" value="POL PROTEIN"/>
    <property type="match status" value="1"/>
</dbReference>
<dbReference type="Gene3D" id="3.30.70.270">
    <property type="match status" value="2"/>
</dbReference>
<dbReference type="InterPro" id="IPR043128">
    <property type="entry name" value="Rev_trsase/Diguanyl_cyclase"/>
</dbReference>
<protein>
    <recommendedName>
        <fullName evidence="4">Reverse transcriptase/retrotransposon-derived protein RNase H-like domain-containing protein</fullName>
    </recommendedName>
</protein>
<dbReference type="Proteomes" id="UP000269221">
    <property type="component" value="Unassembled WGS sequence"/>
</dbReference>
<dbReference type="PANTHER" id="PTHR33064:SF37">
    <property type="entry name" value="RIBONUCLEASE H"/>
    <property type="match status" value="1"/>
</dbReference>
<keyword evidence="3" id="KW-1185">Reference proteome</keyword>
<feature type="region of interest" description="Disordered" evidence="1">
    <location>
        <begin position="545"/>
        <end position="571"/>
    </location>
</feature>
<dbReference type="InterPro" id="IPR051320">
    <property type="entry name" value="Viral_Replic_Matur_Polypro"/>
</dbReference>
<evidence type="ECO:0000313" key="2">
    <source>
        <dbReference type="EMBL" id="RMB96182.1"/>
    </source>
</evidence>
<comment type="caution">
    <text evidence="2">The sequence shown here is derived from an EMBL/GenBank/DDBJ whole genome shotgun (WGS) entry which is preliminary data.</text>
</comment>
<feature type="compositionally biased region" description="Polar residues" evidence="1">
    <location>
        <begin position="232"/>
        <end position="244"/>
    </location>
</feature>
<feature type="compositionally biased region" description="Acidic residues" evidence="1">
    <location>
        <begin position="545"/>
        <end position="562"/>
    </location>
</feature>
<dbReference type="InterPro" id="IPR043502">
    <property type="entry name" value="DNA/RNA_pol_sf"/>
</dbReference>
<dbReference type="STRING" id="333673.A0A3M0J5V0"/>
<name>A0A3M0J5V0_HIRRU</name>
<dbReference type="OrthoDB" id="9950135at2759"/>
<proteinExistence type="predicted"/>